<evidence type="ECO:0000256" key="10">
    <source>
        <dbReference type="SAM" id="Coils"/>
    </source>
</evidence>
<feature type="domain" description="Peptidase M13 N-terminal" evidence="12">
    <location>
        <begin position="734"/>
        <end position="1133"/>
    </location>
</feature>
<dbReference type="InterPro" id="IPR023214">
    <property type="entry name" value="HAD_sf"/>
</dbReference>
<dbReference type="SFLD" id="SFLDS00003">
    <property type="entry name" value="Haloacid_Dehalogenase"/>
    <property type="match status" value="1"/>
</dbReference>
<dbReference type="Pfam" id="PF05649">
    <property type="entry name" value="Peptidase_M13_N"/>
    <property type="match status" value="4"/>
</dbReference>
<dbReference type="InterPro" id="IPR000718">
    <property type="entry name" value="Peptidase_M13"/>
</dbReference>
<evidence type="ECO:0000256" key="1">
    <source>
        <dbReference type="ARBA" id="ARBA00001947"/>
    </source>
</evidence>
<keyword evidence="5" id="KW-0479">Metal-binding</keyword>
<keyword evidence="3" id="KW-0028">Amino-acid biosynthesis</keyword>
<feature type="coiled-coil region" evidence="10">
    <location>
        <begin position="916"/>
        <end position="943"/>
    </location>
</feature>
<evidence type="ECO:0000256" key="7">
    <source>
        <dbReference type="ARBA" id="ARBA00022833"/>
    </source>
</evidence>
<evidence type="ECO:0000256" key="3">
    <source>
        <dbReference type="ARBA" id="ARBA00022605"/>
    </source>
</evidence>
<dbReference type="EMBL" id="JAPWDV010000002">
    <property type="protein sequence ID" value="KAJ6220369.1"/>
    <property type="molecule type" value="Genomic_DNA"/>
</dbReference>
<dbReference type="OMA" id="SYFEIAW"/>
<evidence type="ECO:0000256" key="8">
    <source>
        <dbReference type="ARBA" id="ARBA00023049"/>
    </source>
</evidence>
<dbReference type="PANTHER" id="PTHR11733:SF237">
    <property type="entry name" value="NEPRILYSIN-LIKE 4"/>
    <property type="match status" value="1"/>
</dbReference>
<dbReference type="GO" id="GO:0004222">
    <property type="term" value="F:metalloendopeptidase activity"/>
    <property type="evidence" value="ECO:0007669"/>
    <property type="project" value="InterPro"/>
</dbReference>
<keyword evidence="7" id="KW-0862">Zinc</keyword>
<dbReference type="GO" id="GO:0043874">
    <property type="term" value="F:acireductone synthase activity"/>
    <property type="evidence" value="ECO:0007669"/>
    <property type="project" value="InterPro"/>
</dbReference>
<dbReference type="SUPFAM" id="SSF55486">
    <property type="entry name" value="Metalloproteases ('zincins'), catalytic domain"/>
    <property type="match status" value="4"/>
</dbReference>
<evidence type="ECO:0000259" key="11">
    <source>
        <dbReference type="Pfam" id="PF01431"/>
    </source>
</evidence>
<dbReference type="InterPro" id="IPR018497">
    <property type="entry name" value="Peptidase_M13_C"/>
</dbReference>
<evidence type="ECO:0000256" key="9">
    <source>
        <dbReference type="ARBA" id="ARBA00023167"/>
    </source>
</evidence>
<evidence type="ECO:0000259" key="12">
    <source>
        <dbReference type="Pfam" id="PF05649"/>
    </source>
</evidence>
<feature type="domain" description="Peptidase M13 C-terminal" evidence="11">
    <location>
        <begin position="1906"/>
        <end position="2099"/>
    </location>
</feature>
<comment type="caution">
    <text evidence="13">The sequence shown here is derived from an EMBL/GenBank/DDBJ whole genome shotgun (WGS) entry which is preliminary data.</text>
</comment>
<evidence type="ECO:0000313" key="13">
    <source>
        <dbReference type="EMBL" id="KAJ6220369.1"/>
    </source>
</evidence>
<dbReference type="PANTHER" id="PTHR11733">
    <property type="entry name" value="ZINC METALLOPROTEASE FAMILY M13 NEPRILYSIN-RELATED"/>
    <property type="match status" value="1"/>
</dbReference>
<feature type="domain" description="Peptidase M13 N-terminal" evidence="12">
    <location>
        <begin position="50"/>
        <end position="434"/>
    </location>
</feature>
<keyword evidence="6" id="KW-0378">Hydrolase</keyword>
<name>A0A9Q0M7G0_BLOTA</name>
<feature type="domain" description="Peptidase M13 C-terminal" evidence="11">
    <location>
        <begin position="2585"/>
        <end position="2756"/>
    </location>
</feature>
<dbReference type="GO" id="GO:0000287">
    <property type="term" value="F:magnesium ion binding"/>
    <property type="evidence" value="ECO:0007669"/>
    <property type="project" value="InterPro"/>
</dbReference>
<dbReference type="SFLD" id="SFLDG01133">
    <property type="entry name" value="C1.5.4:_Enolase-phosphatase_Li"/>
    <property type="match status" value="1"/>
</dbReference>
<dbReference type="InterPro" id="IPR023943">
    <property type="entry name" value="Enolase-ppase_E1"/>
</dbReference>
<dbReference type="NCBIfam" id="TIGR01691">
    <property type="entry name" value="enolase-ppase"/>
    <property type="match status" value="1"/>
</dbReference>
<dbReference type="Gene3D" id="1.10.720.60">
    <property type="match status" value="1"/>
</dbReference>
<dbReference type="PROSITE" id="PS51885">
    <property type="entry name" value="NEPRILYSIN"/>
    <property type="match status" value="4"/>
</dbReference>
<keyword evidence="14" id="KW-1185">Reference proteome</keyword>
<reference evidence="13" key="1">
    <citation type="submission" date="2022-12" db="EMBL/GenBank/DDBJ databases">
        <title>Genome assemblies of Blomia tropicalis.</title>
        <authorList>
            <person name="Cui Y."/>
        </authorList>
    </citation>
    <scope>NUCLEOTIDE SEQUENCE</scope>
    <source>
        <tissue evidence="13">Adult mites</tissue>
    </source>
</reference>
<dbReference type="PRINTS" id="PR00786">
    <property type="entry name" value="NEPRILYSIN"/>
</dbReference>
<organism evidence="13 14">
    <name type="scientific">Blomia tropicalis</name>
    <name type="common">Mite</name>
    <dbReference type="NCBI Taxonomy" id="40697"/>
    <lineage>
        <taxon>Eukaryota</taxon>
        <taxon>Metazoa</taxon>
        <taxon>Ecdysozoa</taxon>
        <taxon>Arthropoda</taxon>
        <taxon>Chelicerata</taxon>
        <taxon>Arachnida</taxon>
        <taxon>Acari</taxon>
        <taxon>Acariformes</taxon>
        <taxon>Sarcoptiformes</taxon>
        <taxon>Astigmata</taxon>
        <taxon>Glycyphagoidea</taxon>
        <taxon>Echimyopodidae</taxon>
        <taxon>Blomia</taxon>
    </lineage>
</organism>
<evidence type="ECO:0000256" key="5">
    <source>
        <dbReference type="ARBA" id="ARBA00022723"/>
    </source>
</evidence>
<keyword evidence="8" id="KW-0482">Metalloprotease</keyword>
<feature type="domain" description="Peptidase M13 N-terminal" evidence="12">
    <location>
        <begin position="1434"/>
        <end position="1838"/>
    </location>
</feature>
<dbReference type="Proteomes" id="UP001142055">
    <property type="component" value="Chromosome 2"/>
</dbReference>
<comment type="cofactor">
    <cofactor evidence="1">
        <name>Zn(2+)</name>
        <dbReference type="ChEBI" id="CHEBI:29105"/>
    </cofactor>
</comment>
<dbReference type="InterPro" id="IPR036412">
    <property type="entry name" value="HAD-like_sf"/>
</dbReference>
<feature type="domain" description="Peptidase M13 C-terminal" evidence="11">
    <location>
        <begin position="500"/>
        <end position="703"/>
    </location>
</feature>
<evidence type="ECO:0000313" key="14">
    <source>
        <dbReference type="Proteomes" id="UP001142055"/>
    </source>
</evidence>
<dbReference type="Gene3D" id="3.40.50.1000">
    <property type="entry name" value="HAD superfamily/HAD-like"/>
    <property type="match status" value="1"/>
</dbReference>
<dbReference type="Gene3D" id="1.10.1380.10">
    <property type="entry name" value="Neutral endopeptidase , domain2"/>
    <property type="match status" value="4"/>
</dbReference>
<dbReference type="InterPro" id="IPR024079">
    <property type="entry name" value="MetalloPept_cat_dom_sf"/>
</dbReference>
<comment type="similarity">
    <text evidence="2">Belongs to the peptidase M13 family.</text>
</comment>
<dbReference type="Pfam" id="PF01431">
    <property type="entry name" value="Peptidase_M13"/>
    <property type="match status" value="4"/>
</dbReference>
<dbReference type="CDD" id="cd08662">
    <property type="entry name" value="M13"/>
    <property type="match status" value="4"/>
</dbReference>
<evidence type="ECO:0000256" key="4">
    <source>
        <dbReference type="ARBA" id="ARBA00022670"/>
    </source>
</evidence>
<dbReference type="SFLD" id="SFLDG01129">
    <property type="entry name" value="C1.5:_HAD__Beta-PGM__Phosphata"/>
    <property type="match status" value="1"/>
</dbReference>
<keyword evidence="10" id="KW-0175">Coiled coil</keyword>
<dbReference type="GO" id="GO:0005886">
    <property type="term" value="C:plasma membrane"/>
    <property type="evidence" value="ECO:0007669"/>
    <property type="project" value="TreeGrafter"/>
</dbReference>
<feature type="domain" description="Peptidase M13 N-terminal" evidence="12">
    <location>
        <begin position="2135"/>
        <end position="2522"/>
    </location>
</feature>
<dbReference type="Gene3D" id="3.40.390.10">
    <property type="entry name" value="Collagenase (Catalytic Domain)"/>
    <property type="match status" value="4"/>
</dbReference>
<accession>A0A9Q0M7G0</accession>
<proteinExistence type="inferred from homology"/>
<evidence type="ECO:0000256" key="6">
    <source>
        <dbReference type="ARBA" id="ARBA00022801"/>
    </source>
</evidence>
<sequence length="3009" mass="344360">MQRCKLLMLQIYNGDILQNAGPQKPKLCKTAACKKAADYLKKSVNLSADPCDSFYEYACGGYKKHHTLPASKSRTSAFSILNEKMMDGIFFNLAKFNLVEDTKNASGALAYSAYLYQKCIELGKKPDRIGNWQSGESIISALDYFVKITTANIDAIFSIGVTIDPYNSKTKLIYIDSASLGLKDEELRNMTKYKKEVDAYKSYIRRSAKLVCGYFCDKHQIEQDIEDIVNLEAKLAQRKLTLEKRRNPHLLANYFTINQLSKMTNINLKKYLFSLKSKIPELMPRLIKKDLSEIILITDVEYTLNALKVILTTPKRVLKNYIGWRFISNFGKYSSEQFRKSYYSFIKVLTGMKKTPERESTCRSLPYYYLDFALSQLFVKDNFTEKEKNSVSNMVDAIQSSYRQLIVENDWLDNQTRVEALKKLDNVRKNVAYPPWLLNNRELDSYYNLKKNEVRQFLSRRNYLVTLPKFAWLQVKKMIMELDLPVDPEREWPFPPAIVNAAYMFSQNSITIPAGILKHPFFDSERPYSMNYGFIGVIIGHEFTHGLDDQGRHYDELGNLRNWWSKESEKHFNERAKCFVDEYGRQVEPVTQLHVNGRLTLGENIADNGGLREAFNALKTKEAEIGPSPILADLPELDPHKLFFVSYANAWCQLVRPKYLEQQIKYDPHSPALFRANIPPSNLKTFAKVFNCSLGSNMNPKEKSAPSAPKPCSTEACKRAAAYIIDGMNATANPCDNFYEYACGGWKEHHSIPESKSRTGTFDLLDEKMTKEIRQLLSEFNLNTDTKQSAGAVSYAAFLYQRCMELGNQSNNIGLGYLKTVVKSILGHDWSIGNKNLNSNDQWNTIYVRAMASGVSSFFSIWVYPNPLNVTGNVLSIDSTSFGLGDDELRNLTANAKDVAAYKDYIRSSAKLFCGQDCDQEQLEKEIDEIVNLESELAKNKLTVEQQRDPETMVNMFNNKQLHDKTNLDWNEKIFKPLLDILGARTVGDSNKPLMVTDVNYTVKAIEILQQTPIKTVVNYIGWRLVSHFGPFSFELFREINFKFNQVISGVKKISERNETCHLLANNYLDLGLSRLFIEHYFNEKAKTEATAMIDSIQKSFENLIQSNDWLDAETKKASLSKLNHVRKNVAYPSWLLKNDQLDEVYNLSPNEIHNWLSQENYLQTLLEFSKLQMKKIIVDFNKPVDLDKRWPMPPAIINAAYSPDQNSITIPAGILKFPFFDSERPYSINYGFIGVVVGHEFTHGLDDQGRQFDEMGNLHNWWTQDAVQRFHKRSVCFVDEYGNQVEPITKLNLNGKNTLGENIADNGGLHESYNAFKAREAEYGPAPTLADLPKLSGEQLFFISYANTWCSLIRPEKLKLQIEYDPHSPARYRVNVPTSNSVEFSKAFNCPIGSTMNPKDKFVPNNGNNLCSTHACKVAANFMKDAIDTNINPCDDFYKFSCNGWMNGHHIPEWKSKTGVGEELEDKQMHQIKTLLEKFIIETDFKTSSNSVSLTSYIYQKCVQLEHQTESVALQYLKELVETVLGRKWNIGQNISQDNNVESSWYELYVRIFVHSTINPIFQMYIEADSKNVTSKIVLLESAEFNLGNKELADLDIKPELIKAYKNYIRSTAELMCEENCNSTIIDKDVDDIVQLESQLAKVKMPIEDQRDPELLYNKMSLKQLANRTNFDWLDKIFLPSWNGFNVINHSLSNQTEVIVGDLEYYEKAIKIIDNTSPRVIENYFGFLIVTHFGPFSSEAFRKNMFEFKKVHHGITNLEERWRTCLHLVNSNLDWALSRLYVDHHFTKKEKQEATNVINEVQDAFRYLLEHNTWLDETTRNASIGKLDKVTKNVAYPDWLLDNLQLDTYHGLDNRTMVIELLSNKNYLMSYVNFLRLNTEKYVNELEQPIVVDKRFLADAPVYPIPACQLKAPFFDAEYPASLNYGNIGATIGHELTHGLDDEGRQYDADGNLKTWWTEESIERFNNRSECYVQQYSNQQDGMTGLHLNGRNTLGENIADNGGLNEAFVAFQTHQRKYGLSPRLSDLPQYTPEQLFFISYGNSWCSRFRTEAMRQQIEYNVHAPAQFRVNVPVSNSNDFMKAFNCPTESPMNSKHKCTLCFAISSAKGDVCTTAECKAISDELLNRSLNQSVDPCEDFYEYVCGNWEKLHKLGETASRINTFSIRNLQVEQEVDQAIRESTKSQSHSVQFLSNFYLECNDTKTLESRGIKPLDDTINTILNGWPLLKSTYTPHDKKWSQLFEHLFSHTGVSPIFHIEPLYVGQLGQKILTVKPGATVVSPEILTDVQYNKVIDAYKVYIRQSAIMLGATDNEKLTKDIERMIELEQNIARVLEANQLNMIHVSSFTKLNTITKNRVDWLDVVNSILKSSKSTLPPFQYEDRLISVNLGYLDEVTALLDKTPQEVVHNLLGWIMVSVFGPMTTHKFRENEAKFKSYITGVTTLTPTPQYCYNVANAKLSFVMGRVFVDSHFTPEDKKEAVKLVKEVKGAFRSLLETNTWLDEKTRKLALEKLDAIKENIAYPEWVKSNSDLDNYYNHLHGISVFKGKFLESAIELNTLTLRHEFDTMHVPVNHTLLWPMTPATINAAYMPGENSITIPAAILKNPFFDKNRPFAMNYGAIGAVIGHELTHGFDNMGHLFDKNGQLHNWWTIQTEREFNKRTHCFIDQYNAIYDSATGLHLNGHKTLGENIADNGGVKEAFRAFHNHESKSGKSQTLPNLKLTADQLFFISYAKNWCSVMRKEAIESLIRNNPHPPDIIVMSVTFNKPSIILLDIEGTTTDIGFVSKTLFPFIKANIGNFFEETFKRPETQELIDRMRKSAKSHSELPRVASGEDSRESIVRTVTEYSEALINGKLRFSEIKQLQILVWVWGYEKSMLRGHVYDEVTTRMHMWKYHDGISLYIFSSGMVAAQQLLLCCTNHGNCLPLITDFFDSTVGDKTDAQSFRNISARVGHPLGRILFITDNPKEAKAAIEAKCMAAIIKRPGHKIKGLEQVAGIPVITSFDNINFK</sequence>
<dbReference type="GO" id="GO:0016485">
    <property type="term" value="P:protein processing"/>
    <property type="evidence" value="ECO:0007669"/>
    <property type="project" value="TreeGrafter"/>
</dbReference>
<evidence type="ECO:0000256" key="2">
    <source>
        <dbReference type="ARBA" id="ARBA00007357"/>
    </source>
</evidence>
<dbReference type="GO" id="GO:0019509">
    <property type="term" value="P:L-methionine salvage from methylthioadenosine"/>
    <property type="evidence" value="ECO:0007669"/>
    <property type="project" value="InterPro"/>
</dbReference>
<protein>
    <submittedName>
        <fullName evidence="13">Uncharacterized protein</fullName>
    </submittedName>
</protein>
<dbReference type="InterPro" id="IPR042089">
    <property type="entry name" value="Peptidase_M13_dom_2"/>
</dbReference>
<keyword evidence="9" id="KW-0486">Methionine biosynthesis</keyword>
<dbReference type="InterPro" id="IPR008753">
    <property type="entry name" value="Peptidase_M13_N"/>
</dbReference>
<feature type="domain" description="Peptidase M13 C-terminal" evidence="11">
    <location>
        <begin position="1199"/>
        <end position="1401"/>
    </location>
</feature>
<dbReference type="SUPFAM" id="SSF56784">
    <property type="entry name" value="HAD-like"/>
    <property type="match status" value="1"/>
</dbReference>
<keyword evidence="4" id="KW-0645">Protease</keyword>
<gene>
    <name evidence="13" type="ORF">RDWZM_006181</name>
</gene>